<accession>A0A0A8ZMY7</accession>
<dbReference type="AlphaFoldDB" id="A0A0A8ZMY7"/>
<organism evidence="1">
    <name type="scientific">Arundo donax</name>
    <name type="common">Giant reed</name>
    <name type="synonym">Donax arundinaceus</name>
    <dbReference type="NCBI Taxonomy" id="35708"/>
    <lineage>
        <taxon>Eukaryota</taxon>
        <taxon>Viridiplantae</taxon>
        <taxon>Streptophyta</taxon>
        <taxon>Embryophyta</taxon>
        <taxon>Tracheophyta</taxon>
        <taxon>Spermatophyta</taxon>
        <taxon>Magnoliopsida</taxon>
        <taxon>Liliopsida</taxon>
        <taxon>Poales</taxon>
        <taxon>Poaceae</taxon>
        <taxon>PACMAD clade</taxon>
        <taxon>Arundinoideae</taxon>
        <taxon>Arundineae</taxon>
        <taxon>Arundo</taxon>
    </lineage>
</organism>
<name>A0A0A8ZMY7_ARUDO</name>
<protein>
    <submittedName>
        <fullName evidence="1">Uncharacterized protein</fullName>
    </submittedName>
</protein>
<dbReference type="EMBL" id="GBRH01257106">
    <property type="protein sequence ID" value="JAD40789.1"/>
    <property type="molecule type" value="Transcribed_RNA"/>
</dbReference>
<reference evidence="1" key="1">
    <citation type="submission" date="2014-09" db="EMBL/GenBank/DDBJ databases">
        <authorList>
            <person name="Magalhaes I.L.F."/>
            <person name="Oliveira U."/>
            <person name="Santos F.R."/>
            <person name="Vidigal T.H.D.A."/>
            <person name="Brescovit A.D."/>
            <person name="Santos A.J."/>
        </authorList>
    </citation>
    <scope>NUCLEOTIDE SEQUENCE</scope>
    <source>
        <tissue evidence="1">Shoot tissue taken approximately 20 cm above the soil surface</tissue>
    </source>
</reference>
<sequence>MACPPRPTRKAAVVAHRG</sequence>
<reference evidence="1" key="2">
    <citation type="journal article" date="2015" name="Data Brief">
        <title>Shoot transcriptome of the giant reed, Arundo donax.</title>
        <authorList>
            <person name="Barrero R.A."/>
            <person name="Guerrero F.D."/>
            <person name="Moolhuijzen P."/>
            <person name="Goolsby J.A."/>
            <person name="Tidwell J."/>
            <person name="Bellgard S.E."/>
            <person name="Bellgard M.I."/>
        </authorList>
    </citation>
    <scope>NUCLEOTIDE SEQUENCE</scope>
    <source>
        <tissue evidence="1">Shoot tissue taken approximately 20 cm above the soil surface</tissue>
    </source>
</reference>
<proteinExistence type="predicted"/>
<evidence type="ECO:0000313" key="1">
    <source>
        <dbReference type="EMBL" id="JAD40789.1"/>
    </source>
</evidence>